<evidence type="ECO:0000313" key="1">
    <source>
        <dbReference type="EMBL" id="SLN36500.1"/>
    </source>
</evidence>
<dbReference type="Proteomes" id="UP000193862">
    <property type="component" value="Unassembled WGS sequence"/>
</dbReference>
<dbReference type="AlphaFoldDB" id="A0A1Y5SBZ5"/>
<evidence type="ECO:0000313" key="2">
    <source>
        <dbReference type="Proteomes" id="UP000193862"/>
    </source>
</evidence>
<dbReference type="EMBL" id="FWFS01000004">
    <property type="protein sequence ID" value="SLN36500.1"/>
    <property type="molecule type" value="Genomic_DNA"/>
</dbReference>
<keyword evidence="2" id="KW-1185">Reference proteome</keyword>
<protein>
    <submittedName>
        <fullName evidence="1">Uncharacterized protein</fullName>
    </submittedName>
</protein>
<name>A0A1Y5SBZ5_9RHOB</name>
<gene>
    <name evidence="1" type="ORF">AQS8620_01296</name>
</gene>
<accession>A0A1Y5SBZ5</accession>
<sequence length="211" mass="22978">MRVASIEWDIDWRGQSAGSANDGSSQLVYNRFPRWVGAATLTLHGDAARQWRAIKASAQGRVNIYRVPMFDPLNGGPATPTEFRPSGVPFSTEENFSNGLGFEYAPFVRVVTGCAAGAAEIHVEEVSGPVRVGSHLSINDWPFIVTWRDENGDGTVILGVTLLRVTLAVGDQIEMRAHGLFAADSDDMGRMPYGGSRAYAPALNFTEYLNR</sequence>
<proteinExistence type="predicted"/>
<reference evidence="1 2" key="1">
    <citation type="submission" date="2017-03" db="EMBL/GenBank/DDBJ databases">
        <authorList>
            <person name="Afonso C.L."/>
            <person name="Miller P.J."/>
            <person name="Scott M.A."/>
            <person name="Spackman E."/>
            <person name="Goraichik I."/>
            <person name="Dimitrov K.M."/>
            <person name="Suarez D.L."/>
            <person name="Swayne D.E."/>
        </authorList>
    </citation>
    <scope>NUCLEOTIDE SEQUENCE [LARGE SCALE GENOMIC DNA]</scope>
    <source>
        <strain evidence="1 2">CECT 8620</strain>
    </source>
</reference>
<organism evidence="1 2">
    <name type="scientific">Aquimixticola soesokkakensis</name>
    <dbReference type="NCBI Taxonomy" id="1519096"/>
    <lineage>
        <taxon>Bacteria</taxon>
        <taxon>Pseudomonadati</taxon>
        <taxon>Pseudomonadota</taxon>
        <taxon>Alphaproteobacteria</taxon>
        <taxon>Rhodobacterales</taxon>
        <taxon>Paracoccaceae</taxon>
        <taxon>Aquimixticola</taxon>
    </lineage>
</organism>